<dbReference type="Pfam" id="PF13966">
    <property type="entry name" value="zf-RVT"/>
    <property type="match status" value="1"/>
</dbReference>
<sequence length="118" mass="13963">MQLKGGLISWKVIWHWEGPQRIRMFLWLAIQDGLVTNVERGRRHLTDFILRDRCKRESVTLLHALRDCPISRQQWIMLNLHKKQVAMSNIEWKCLFGEIRGAINWLEATNDGMVQAKL</sequence>
<protein>
    <recommendedName>
        <fullName evidence="1">Reverse transcriptase zinc-binding domain-containing protein</fullName>
    </recommendedName>
</protein>
<evidence type="ECO:0000259" key="1">
    <source>
        <dbReference type="Pfam" id="PF13966"/>
    </source>
</evidence>
<organism evidence="2 3">
    <name type="scientific">Ricinus communis</name>
    <name type="common">Castor bean</name>
    <dbReference type="NCBI Taxonomy" id="3988"/>
    <lineage>
        <taxon>Eukaryota</taxon>
        <taxon>Viridiplantae</taxon>
        <taxon>Streptophyta</taxon>
        <taxon>Embryophyta</taxon>
        <taxon>Tracheophyta</taxon>
        <taxon>Spermatophyta</taxon>
        <taxon>Magnoliopsida</taxon>
        <taxon>eudicotyledons</taxon>
        <taxon>Gunneridae</taxon>
        <taxon>Pentapetalae</taxon>
        <taxon>rosids</taxon>
        <taxon>fabids</taxon>
        <taxon>Malpighiales</taxon>
        <taxon>Euphorbiaceae</taxon>
        <taxon>Acalyphoideae</taxon>
        <taxon>Acalypheae</taxon>
        <taxon>Ricinus</taxon>
    </lineage>
</organism>
<dbReference type="EMBL" id="EQ974160">
    <property type="protein sequence ID" value="EEF32528.1"/>
    <property type="molecule type" value="Genomic_DNA"/>
</dbReference>
<dbReference type="eggNOG" id="KOG1075">
    <property type="taxonomic scope" value="Eukaryota"/>
</dbReference>
<dbReference type="Proteomes" id="UP000008311">
    <property type="component" value="Unassembled WGS sequence"/>
</dbReference>
<proteinExistence type="predicted"/>
<feature type="domain" description="Reverse transcriptase zinc-binding" evidence="1">
    <location>
        <begin position="9"/>
        <end position="75"/>
    </location>
</feature>
<name>B9SV59_RICCO</name>
<keyword evidence="3" id="KW-1185">Reference proteome</keyword>
<dbReference type="InParanoid" id="B9SV59"/>
<reference evidence="3" key="1">
    <citation type="journal article" date="2010" name="Nat. Biotechnol.">
        <title>Draft genome sequence of the oilseed species Ricinus communis.</title>
        <authorList>
            <person name="Chan A.P."/>
            <person name="Crabtree J."/>
            <person name="Zhao Q."/>
            <person name="Lorenzi H."/>
            <person name="Orvis J."/>
            <person name="Puiu D."/>
            <person name="Melake-Berhan A."/>
            <person name="Jones K.M."/>
            <person name="Redman J."/>
            <person name="Chen G."/>
            <person name="Cahoon E.B."/>
            <person name="Gedil M."/>
            <person name="Stanke M."/>
            <person name="Haas B.J."/>
            <person name="Wortman J.R."/>
            <person name="Fraser-Liggett C.M."/>
            <person name="Ravel J."/>
            <person name="Rabinowicz P.D."/>
        </authorList>
    </citation>
    <scope>NUCLEOTIDE SEQUENCE [LARGE SCALE GENOMIC DNA]</scope>
    <source>
        <strain evidence="3">cv. Hale</strain>
    </source>
</reference>
<evidence type="ECO:0000313" key="3">
    <source>
        <dbReference type="Proteomes" id="UP000008311"/>
    </source>
</evidence>
<dbReference type="AlphaFoldDB" id="B9SV59"/>
<dbReference type="InterPro" id="IPR026960">
    <property type="entry name" value="RVT-Znf"/>
</dbReference>
<gene>
    <name evidence="2" type="ORF">RCOM_1158570</name>
</gene>
<accession>B9SV59</accession>
<evidence type="ECO:0000313" key="2">
    <source>
        <dbReference type="EMBL" id="EEF32528.1"/>
    </source>
</evidence>